<evidence type="ECO:0000313" key="1">
    <source>
        <dbReference type="EMBL" id="XAI70821.1"/>
    </source>
</evidence>
<accession>A0AAU6W297</accession>
<reference evidence="1" key="1">
    <citation type="journal article" date="2024" name="J. Gen. Virol.">
        <title>Novel phages of Pseudomonas syringae unveil numerous potential auxiliary metabolic genes.</title>
        <authorList>
            <person name="Feltin C."/>
            <person name="Garneau J.R."/>
            <person name="Morris C.E."/>
            <person name="Berard A."/>
            <person name="Torres-Barcelo C."/>
        </authorList>
    </citation>
    <scope>NUCLEOTIDE SEQUENCE</scope>
</reference>
<protein>
    <recommendedName>
        <fullName evidence="2">Tail assembly chaperone</fullName>
    </recommendedName>
</protein>
<gene>
    <name evidence="1" type="ORF">Orisa02_00020</name>
</gene>
<evidence type="ECO:0008006" key="2">
    <source>
        <dbReference type="Google" id="ProtNLM"/>
    </source>
</evidence>
<sequence length="130" mass="14023">MARRFQVVTIEDGNSRDAGKSFLVTEMDAEGAEWWAFRVLQAVLGSDAEVDFQAPLAQLARQGLGALAKLSPTQAKPLLDEMMQCVAVSLPGGKGSRALLPNDIEEVGTRVLLRKAVMELHVGFLENGAE</sequence>
<name>A0AAU6W297_9VIRU</name>
<organism evidence="1">
    <name type="scientific">Pseudomonas phage Orisa02</name>
    <dbReference type="NCBI Taxonomy" id="3138543"/>
    <lineage>
        <taxon>Viruses</taxon>
    </lineage>
</organism>
<dbReference type="EMBL" id="PP179328">
    <property type="protein sequence ID" value="XAI70821.1"/>
    <property type="molecule type" value="Genomic_DNA"/>
</dbReference>
<proteinExistence type="predicted"/>